<accession>A0A1V9A7H8</accession>
<dbReference type="STRING" id="1962155.B1813_12820"/>
<evidence type="ECO:0000256" key="1">
    <source>
        <dbReference type="SAM" id="MobiDB-lite"/>
    </source>
</evidence>
<feature type="region of interest" description="Disordered" evidence="1">
    <location>
        <begin position="1"/>
        <end position="44"/>
    </location>
</feature>
<name>A0A1V9A7H8_SACPI</name>
<dbReference type="Proteomes" id="UP000192591">
    <property type="component" value="Unassembled WGS sequence"/>
</dbReference>
<dbReference type="OrthoDB" id="5184166at2"/>
<feature type="region of interest" description="Disordered" evidence="1">
    <location>
        <begin position="110"/>
        <end position="149"/>
    </location>
</feature>
<organism evidence="2 3">
    <name type="scientific">Saccharomonospora piscinae</name>
    <dbReference type="NCBI Taxonomy" id="687388"/>
    <lineage>
        <taxon>Bacteria</taxon>
        <taxon>Bacillati</taxon>
        <taxon>Actinomycetota</taxon>
        <taxon>Actinomycetes</taxon>
        <taxon>Pseudonocardiales</taxon>
        <taxon>Pseudonocardiaceae</taxon>
        <taxon>Saccharomonospora</taxon>
    </lineage>
</organism>
<dbReference type="AlphaFoldDB" id="A0A1V9A7H8"/>
<comment type="caution">
    <text evidence="2">The sequence shown here is derived from an EMBL/GenBank/DDBJ whole genome shotgun (WGS) entry which is preliminary data.</text>
</comment>
<evidence type="ECO:0000313" key="2">
    <source>
        <dbReference type="EMBL" id="OQO92986.1"/>
    </source>
</evidence>
<sequence length="149" mass="15923">MGVPLPSFGRSRNTGGKTESPPRRGGRSAPPSAETGGDDPELSSYLAALAPERDVESTGSGRRFGEAQVYQLRLSLAAGQQLKELASELGTSPQALAQEWILDRLAGEYGTPMGARAPSGDRSADEPATDELYLDQHQWPGEPEPGRYR</sequence>
<dbReference type="EMBL" id="MWIH01000005">
    <property type="protein sequence ID" value="OQO92986.1"/>
    <property type="molecule type" value="Genomic_DNA"/>
</dbReference>
<reference evidence="2 3" key="1">
    <citation type="submission" date="2017-02" db="EMBL/GenBank/DDBJ databases">
        <title>Draft genome of Saccharomonospora sp. 154.</title>
        <authorList>
            <person name="Alonso-Carmona G.S."/>
            <person name="De La Haba R."/>
            <person name="Vera-Gargallo B."/>
            <person name="Sandoval-Trujillo A.H."/>
            <person name="Ramirez-Duran N."/>
            <person name="Ventosa A."/>
        </authorList>
    </citation>
    <scope>NUCLEOTIDE SEQUENCE [LARGE SCALE GENOMIC DNA]</scope>
    <source>
        <strain evidence="2 3">LRS4.154</strain>
    </source>
</reference>
<protein>
    <submittedName>
        <fullName evidence="2">Uncharacterized protein</fullName>
    </submittedName>
</protein>
<proteinExistence type="predicted"/>
<dbReference type="RefSeq" id="WP_024875559.1">
    <property type="nucleotide sequence ID" value="NZ_AZUM01000002.1"/>
</dbReference>
<gene>
    <name evidence="2" type="ORF">B1813_12820</name>
</gene>
<evidence type="ECO:0000313" key="3">
    <source>
        <dbReference type="Proteomes" id="UP000192591"/>
    </source>
</evidence>
<keyword evidence="3" id="KW-1185">Reference proteome</keyword>